<gene>
    <name evidence="3" type="ORF">AKK44_01450</name>
</gene>
<evidence type="ECO:0000313" key="3">
    <source>
        <dbReference type="EMBL" id="KPJ23072.1"/>
    </source>
</evidence>
<dbReference type="STRING" id="119224.AKK44_01450"/>
<organism evidence="3 4">
    <name type="scientific">Streptococcus phocae</name>
    <dbReference type="NCBI Taxonomy" id="119224"/>
    <lineage>
        <taxon>Bacteria</taxon>
        <taxon>Bacillati</taxon>
        <taxon>Bacillota</taxon>
        <taxon>Bacilli</taxon>
        <taxon>Lactobacillales</taxon>
        <taxon>Streptococcaceae</taxon>
        <taxon>Streptococcus</taxon>
    </lineage>
</organism>
<protein>
    <submittedName>
        <fullName evidence="3">Uncharacterized protein</fullName>
    </submittedName>
</protein>
<reference evidence="3 4" key="1">
    <citation type="submission" date="2015-08" db="EMBL/GenBank/DDBJ databases">
        <title>Genome sequence of Streptococcus phocae subsp. phocae ATCC 51973T isolated from liver specimen obtained from seal.</title>
        <authorList>
            <person name="Avendano-Herrera R."/>
        </authorList>
    </citation>
    <scope>NUCLEOTIDE SEQUENCE [LARGE SCALE GENOMIC DNA]</scope>
    <source>
        <strain evidence="3 4">ATCC 51973</strain>
    </source>
</reference>
<dbReference type="PROSITE" id="PS51257">
    <property type="entry name" value="PROKAR_LIPOPROTEIN"/>
    <property type="match status" value="1"/>
</dbReference>
<feature type="signal peptide" evidence="2">
    <location>
        <begin position="1"/>
        <end position="24"/>
    </location>
</feature>
<evidence type="ECO:0000256" key="1">
    <source>
        <dbReference type="SAM" id="MobiDB-lite"/>
    </source>
</evidence>
<dbReference type="EMBL" id="LHQM01000005">
    <property type="protein sequence ID" value="KPJ23072.1"/>
    <property type="molecule type" value="Genomic_DNA"/>
</dbReference>
<name>A0A0P6SNR1_9STRE</name>
<dbReference type="AlphaFoldDB" id="A0A0P6SNR1"/>
<keyword evidence="2" id="KW-0732">Signal</keyword>
<accession>A0A0P6SNR1</accession>
<comment type="caution">
    <text evidence="3">The sequence shown here is derived from an EMBL/GenBank/DDBJ whole genome shotgun (WGS) entry which is preliminary data.</text>
</comment>
<proteinExistence type="predicted"/>
<dbReference type="RefSeq" id="WP_054278194.1">
    <property type="nucleotide sequence ID" value="NZ_LHQM01000005.1"/>
</dbReference>
<feature type="chain" id="PRO_5039647559" evidence="2">
    <location>
        <begin position="25"/>
        <end position="155"/>
    </location>
</feature>
<feature type="compositionally biased region" description="Basic and acidic residues" evidence="1">
    <location>
        <begin position="28"/>
        <end position="49"/>
    </location>
</feature>
<evidence type="ECO:0000313" key="4">
    <source>
        <dbReference type="Proteomes" id="UP000049578"/>
    </source>
</evidence>
<sequence length="155" mass="17206">MKRILKSGVILLAALFLVSCTKNNTDTQKPKEVKSSTIKAKKDNASPKKDKDYPVLIEFAQTVQKWLNYPKNVGATSVIDAKGEKLIVTIDAELSNTSEDGLLQVAKKVQEIRDNVHETYTTTNENLKPPLLVIKDKTNKAYVTESEDGTLTVDK</sequence>
<dbReference type="Proteomes" id="UP000049578">
    <property type="component" value="Unassembled WGS sequence"/>
</dbReference>
<dbReference type="PATRIC" id="fig|119224.3.peg.1418"/>
<evidence type="ECO:0000256" key="2">
    <source>
        <dbReference type="SAM" id="SignalP"/>
    </source>
</evidence>
<keyword evidence="4" id="KW-1185">Reference proteome</keyword>
<feature type="region of interest" description="Disordered" evidence="1">
    <location>
        <begin position="25"/>
        <end position="49"/>
    </location>
</feature>